<protein>
    <recommendedName>
        <fullName evidence="3">Gp5/Type VI secretion system Vgr protein OB-fold domain-containing protein</fullName>
    </recommendedName>
</protein>
<dbReference type="Proteomes" id="UP000461443">
    <property type="component" value="Unassembled WGS sequence"/>
</dbReference>
<comment type="caution">
    <text evidence="1">The sequence shown here is derived from an EMBL/GenBank/DDBJ whole genome shotgun (WGS) entry which is preliminary data.</text>
</comment>
<evidence type="ECO:0008006" key="3">
    <source>
        <dbReference type="Google" id="ProtNLM"/>
    </source>
</evidence>
<keyword evidence="2" id="KW-1185">Reference proteome</keyword>
<gene>
    <name evidence="1" type="ORF">GRH90_19080</name>
</gene>
<dbReference type="EMBL" id="WUBS01000014">
    <property type="protein sequence ID" value="NDL64844.1"/>
    <property type="molecule type" value="Genomic_DNA"/>
</dbReference>
<dbReference type="SUPFAM" id="SSF69349">
    <property type="entry name" value="Phage fibre proteins"/>
    <property type="match status" value="1"/>
</dbReference>
<sequence>MKQIITLRLGAELVTVSSCELVLDLSACGRGFVTVVHDAVATGQAVRIDVGYNNTAYRFFTGYVERDQPAENGSRRLFVREVAGVFESLWPLSMQHPTLRQVTDKLSADTGVTFVLPGGRSYTDTPIPHFVHHGTGWQLLATLGRAFNISDYIWQQLPDGTVWLGSWTDSRFAGQPITVPANFATAAHGGNTMTIPAAPAIRPGVVLNGERITRVALKDDQMSLTWTPLKGDGTPKQKTPLQRQLEEIHPELASNLHLPKLARIEGPAEASSLGDIADPFRPRHAVNVQLLDQNGADNKNTPVYAAVPLPVPQAGDEGGFLSYPEEGTLVEVAFPDGRQDKPIIRQILPEGKSLPEIKPGERLWQHRAGVAQRATQDGSWQRETDQEIKDTSHRRTVAADEETRTITTRTTTIQATDTTTVIGTAKLLAGAIMQVATGDYAVATSANLTTKAGGNSTENIGSDKTADVGGMLTERIAGARESVSATLALIAGTVKVGNADTNVLTLLIETLDLLHELAQQTATHTHPDTGNPTNSADLAATGTAATALKAKYQPIIL</sequence>
<reference evidence="1 2" key="2">
    <citation type="submission" date="2020-02" db="EMBL/GenBank/DDBJ databases">
        <title>The new genus of Enterobacteriales.</title>
        <authorList>
            <person name="Kim I.S."/>
        </authorList>
    </citation>
    <scope>NUCLEOTIDE SEQUENCE [LARGE SCALE GENOMIC DNA]</scope>
    <source>
        <strain evidence="1 2">SAP-6</strain>
    </source>
</reference>
<dbReference type="RefSeq" id="WP_162367548.1">
    <property type="nucleotide sequence ID" value="NZ_WUBS01000014.1"/>
</dbReference>
<name>A0A845SPH7_9GAMM</name>
<dbReference type="AlphaFoldDB" id="A0A845SPH7"/>
<accession>A0A845SPH7</accession>
<dbReference type="SUPFAM" id="SSF69255">
    <property type="entry name" value="gp5 N-terminal domain-like"/>
    <property type="match status" value="1"/>
</dbReference>
<dbReference type="Gene3D" id="2.40.50.230">
    <property type="entry name" value="Gp5 N-terminal domain"/>
    <property type="match status" value="1"/>
</dbReference>
<organism evidence="1 2">
    <name type="scientific">Acerihabitans arboris</name>
    <dbReference type="NCBI Taxonomy" id="2691583"/>
    <lineage>
        <taxon>Bacteria</taxon>
        <taxon>Pseudomonadati</taxon>
        <taxon>Pseudomonadota</taxon>
        <taxon>Gammaproteobacteria</taxon>
        <taxon>Enterobacterales</taxon>
        <taxon>Pectobacteriaceae</taxon>
        <taxon>Acerihabitans</taxon>
    </lineage>
</organism>
<evidence type="ECO:0000313" key="2">
    <source>
        <dbReference type="Proteomes" id="UP000461443"/>
    </source>
</evidence>
<proteinExistence type="predicted"/>
<evidence type="ECO:0000313" key="1">
    <source>
        <dbReference type="EMBL" id="NDL64844.1"/>
    </source>
</evidence>
<dbReference type="InterPro" id="IPR037026">
    <property type="entry name" value="Vgr_OB-fold_dom_sf"/>
</dbReference>
<reference evidence="1 2" key="1">
    <citation type="submission" date="2019-12" db="EMBL/GenBank/DDBJ databases">
        <authorList>
            <person name="Lee S.D."/>
        </authorList>
    </citation>
    <scope>NUCLEOTIDE SEQUENCE [LARGE SCALE GENOMIC DNA]</scope>
    <source>
        <strain evidence="1 2">SAP-6</strain>
    </source>
</reference>